<proteinExistence type="predicted"/>
<dbReference type="STRING" id="106549.A0A540MVP3"/>
<dbReference type="Gene3D" id="3.30.160.60">
    <property type="entry name" value="Classic Zinc Finger"/>
    <property type="match status" value="1"/>
</dbReference>
<dbReference type="Pfam" id="PF13912">
    <property type="entry name" value="zf-C2H2_6"/>
    <property type="match status" value="1"/>
</dbReference>
<dbReference type="PANTHER" id="PTHR46869">
    <property type="entry name" value="C2H2-LIKE ZINC FINGER PROTEIN"/>
    <property type="match status" value="1"/>
</dbReference>
<dbReference type="PROSITE" id="PS50157">
    <property type="entry name" value="ZINC_FINGER_C2H2_2"/>
    <property type="match status" value="1"/>
</dbReference>
<dbReference type="InterPro" id="IPR036236">
    <property type="entry name" value="Znf_C2H2_sf"/>
</dbReference>
<comment type="caution">
    <text evidence="3">The sequence shown here is derived from an EMBL/GenBank/DDBJ whole genome shotgun (WGS) entry which is preliminary data.</text>
</comment>
<evidence type="ECO:0000259" key="2">
    <source>
        <dbReference type="PROSITE" id="PS50157"/>
    </source>
</evidence>
<reference evidence="3 4" key="1">
    <citation type="journal article" date="2019" name="G3 (Bethesda)">
        <title>Sequencing of a Wild Apple (Malus baccata) Genome Unravels the Differences Between Cultivated and Wild Apple Species Regarding Disease Resistance and Cold Tolerance.</title>
        <authorList>
            <person name="Chen X."/>
        </authorList>
    </citation>
    <scope>NUCLEOTIDE SEQUENCE [LARGE SCALE GENOMIC DNA]</scope>
    <source>
        <strain evidence="4">cv. Shandingzi</strain>
        <tissue evidence="3">Leaves</tissue>
    </source>
</reference>
<keyword evidence="1" id="KW-0863">Zinc-finger</keyword>
<sequence length="167" mass="18718">MIISGCGSNWGQISSDTKSLDNNSLSLEVQSPGLKNWIMGNKGGVSVCNDTMKLVDCISDCKNVFVEEKAFEFSENNYGFDNDEEKNVEMEDKFFRGVAKPECSDNSAREEKTERVIKNKGHKCSICLKVFATAQVLGGHMRVHFGKDPDIGVEESRVPKQQFFRHL</sequence>
<organism evidence="3 4">
    <name type="scientific">Malus baccata</name>
    <name type="common">Siberian crab apple</name>
    <name type="synonym">Pyrus baccata</name>
    <dbReference type="NCBI Taxonomy" id="106549"/>
    <lineage>
        <taxon>Eukaryota</taxon>
        <taxon>Viridiplantae</taxon>
        <taxon>Streptophyta</taxon>
        <taxon>Embryophyta</taxon>
        <taxon>Tracheophyta</taxon>
        <taxon>Spermatophyta</taxon>
        <taxon>Magnoliopsida</taxon>
        <taxon>eudicotyledons</taxon>
        <taxon>Gunneridae</taxon>
        <taxon>Pentapetalae</taxon>
        <taxon>rosids</taxon>
        <taxon>fabids</taxon>
        <taxon>Rosales</taxon>
        <taxon>Rosaceae</taxon>
        <taxon>Amygdaloideae</taxon>
        <taxon>Maleae</taxon>
        <taxon>Malus</taxon>
    </lineage>
</organism>
<keyword evidence="1" id="KW-0479">Metal-binding</keyword>
<protein>
    <recommendedName>
        <fullName evidence="2">C2H2-type domain-containing protein</fullName>
    </recommendedName>
</protein>
<evidence type="ECO:0000313" key="4">
    <source>
        <dbReference type="Proteomes" id="UP000315295"/>
    </source>
</evidence>
<dbReference type="PANTHER" id="PTHR46869:SF6">
    <property type="entry name" value="C2H2-TYPE DOMAIN-CONTAINING PROTEIN"/>
    <property type="match status" value="1"/>
</dbReference>
<dbReference type="PROSITE" id="PS00028">
    <property type="entry name" value="ZINC_FINGER_C2H2_1"/>
    <property type="match status" value="1"/>
</dbReference>
<dbReference type="GO" id="GO:0008270">
    <property type="term" value="F:zinc ion binding"/>
    <property type="evidence" value="ECO:0007669"/>
    <property type="project" value="UniProtKB-KW"/>
</dbReference>
<evidence type="ECO:0000313" key="3">
    <source>
        <dbReference type="EMBL" id="TQE02875.1"/>
    </source>
</evidence>
<dbReference type="Proteomes" id="UP000315295">
    <property type="component" value="Unassembled WGS sequence"/>
</dbReference>
<gene>
    <name evidence="3" type="ORF">C1H46_011534</name>
</gene>
<keyword evidence="4" id="KW-1185">Reference proteome</keyword>
<accession>A0A540MVP3</accession>
<evidence type="ECO:0000256" key="1">
    <source>
        <dbReference type="PROSITE-ProRule" id="PRU00042"/>
    </source>
</evidence>
<name>A0A540MVP3_MALBA</name>
<keyword evidence="1" id="KW-0862">Zinc</keyword>
<dbReference type="InterPro" id="IPR013087">
    <property type="entry name" value="Znf_C2H2_type"/>
</dbReference>
<feature type="domain" description="C2H2-type" evidence="2">
    <location>
        <begin position="122"/>
        <end position="149"/>
    </location>
</feature>
<dbReference type="SUPFAM" id="SSF57667">
    <property type="entry name" value="beta-beta-alpha zinc fingers"/>
    <property type="match status" value="1"/>
</dbReference>
<dbReference type="EMBL" id="VIEB01000166">
    <property type="protein sequence ID" value="TQE02875.1"/>
    <property type="molecule type" value="Genomic_DNA"/>
</dbReference>
<dbReference type="AlphaFoldDB" id="A0A540MVP3"/>